<keyword evidence="2" id="KW-1185">Reference proteome</keyword>
<comment type="caution">
    <text evidence="1">The sequence shown here is derived from an EMBL/GenBank/DDBJ whole genome shotgun (WGS) entry which is preliminary data.</text>
</comment>
<proteinExistence type="predicted"/>
<evidence type="ECO:0000313" key="1">
    <source>
        <dbReference type="EMBL" id="KAF2475316.1"/>
    </source>
</evidence>
<gene>
    <name evidence="1" type="ORF">BDR25DRAFT_310722</name>
</gene>
<sequence>MTATKIDGTAIARSIRERLGRQIHQRQETNPRYRPSLKIVQVGDRSDSSTYVRMKLKAAEEANIDCEVVKLPEDVTEAELLQRVHQYNNKPTIHGILVQLPLPKHISEHAVTSAVAHEKDVDGFGITSIGELAKRGGQPLFTPCTPKGVMVLLREAGVHVKGKHAVVLGRSDIVGSPVSYLLKNADATVTVCHSKTTNLPEIVKQADIVVAAIGQPAFIKGDWIKPGAVVIDVGTNYLPDATKKSGQRLVGDVDFESAAEVASQITPVPGGVGPMTVAMLLQNVVDSADAAFERQKTRHITPLPLKLEDPVPSDIAISRKQPPKPITVIAREVGIMSHELEPYGSTKAKVDLALLERLEHRRNGRYVLIAGITPTPLGEGKSTTTVGLAQALGAQLGRICFANVRQPSMGPTFGIKGGAAGGGYSQVIPMDEFNLHLTGDIHAITAANNLLAAAIETRMFHENTQKDGPLYRRLVPVKKGKREFAPVMFRRLKKLGIEKTNPDDLTEDEIRRFARLDIDPETITWRRVLDVNDRHLRQITVGQAPTEKGNTRVTGFDISVASECMAILALSNDLGDMRKRLGRMVVASSRSGDPVTCDDIGAGGALTALLKDAIKPNLMQTLEGTPVFVHAGPFANISIGASSVLADKLALKLAGTEPDEDHEEKTGFVVTEAGFDFTMGGERFFNIKCRSSGLIPDTVVIVATVRALKVHGGGPDIAPGAQLQEVYRTENVDLLRKGCVNLKKHISNAKQFGVPVVVAINRFSTDTQAEIDVIKDEALAAGAEDAIPANHWAEGGKGAVELAKGIIASTAKPKPNFKLLYDLDGPVQERIEKIGQVMYGAGKVEFSELAQKKVDTYVKQGLGNLPICIAKTQYSLSHDPALKGAPTGFTVPIRDVRMAAGAGYLYALAADIQTIPGLPTAPGYLNVDVDTETGDIDGLF</sequence>
<accession>A0ACB6R830</accession>
<protein>
    <submittedName>
        <fullName evidence="1">FTHFS-domain-containing protein</fullName>
    </submittedName>
</protein>
<name>A0ACB6R830_9PLEO</name>
<dbReference type="EMBL" id="MU003496">
    <property type="protein sequence ID" value="KAF2475316.1"/>
    <property type="molecule type" value="Genomic_DNA"/>
</dbReference>
<reference evidence="1" key="1">
    <citation type="journal article" date="2020" name="Stud. Mycol.">
        <title>101 Dothideomycetes genomes: a test case for predicting lifestyles and emergence of pathogens.</title>
        <authorList>
            <person name="Haridas S."/>
            <person name="Albert R."/>
            <person name="Binder M."/>
            <person name="Bloem J."/>
            <person name="Labutti K."/>
            <person name="Salamov A."/>
            <person name="Andreopoulos B."/>
            <person name="Baker S."/>
            <person name="Barry K."/>
            <person name="Bills G."/>
            <person name="Bluhm B."/>
            <person name="Cannon C."/>
            <person name="Castanera R."/>
            <person name="Culley D."/>
            <person name="Daum C."/>
            <person name="Ezra D."/>
            <person name="Gonzalez J."/>
            <person name="Henrissat B."/>
            <person name="Kuo A."/>
            <person name="Liang C."/>
            <person name="Lipzen A."/>
            <person name="Lutzoni F."/>
            <person name="Magnuson J."/>
            <person name="Mondo S."/>
            <person name="Nolan M."/>
            <person name="Ohm R."/>
            <person name="Pangilinan J."/>
            <person name="Park H.-J."/>
            <person name="Ramirez L."/>
            <person name="Alfaro M."/>
            <person name="Sun H."/>
            <person name="Tritt A."/>
            <person name="Yoshinaga Y."/>
            <person name="Zwiers L.-H."/>
            <person name="Turgeon B."/>
            <person name="Goodwin S."/>
            <person name="Spatafora J."/>
            <person name="Crous P."/>
            <person name="Grigoriev I."/>
        </authorList>
    </citation>
    <scope>NUCLEOTIDE SEQUENCE</scope>
    <source>
        <strain evidence="1">ATCC 200398</strain>
    </source>
</reference>
<organism evidence="1 2">
    <name type="scientific">Lindgomyces ingoldianus</name>
    <dbReference type="NCBI Taxonomy" id="673940"/>
    <lineage>
        <taxon>Eukaryota</taxon>
        <taxon>Fungi</taxon>
        <taxon>Dikarya</taxon>
        <taxon>Ascomycota</taxon>
        <taxon>Pezizomycotina</taxon>
        <taxon>Dothideomycetes</taxon>
        <taxon>Pleosporomycetidae</taxon>
        <taxon>Pleosporales</taxon>
        <taxon>Lindgomycetaceae</taxon>
        <taxon>Lindgomyces</taxon>
    </lineage>
</organism>
<evidence type="ECO:0000313" key="2">
    <source>
        <dbReference type="Proteomes" id="UP000799755"/>
    </source>
</evidence>
<dbReference type="Proteomes" id="UP000799755">
    <property type="component" value="Unassembled WGS sequence"/>
</dbReference>